<protein>
    <submittedName>
        <fullName evidence="3">RimK-like ATP-grasp domain protein</fullName>
    </submittedName>
</protein>
<accession>G2KLG7</accession>
<dbReference type="PROSITE" id="PS50975">
    <property type="entry name" value="ATP_GRASP"/>
    <property type="match status" value="1"/>
</dbReference>
<dbReference type="eggNOG" id="COG0189">
    <property type="taxonomic scope" value="Bacteria"/>
</dbReference>
<dbReference type="AlphaFoldDB" id="G2KLG7"/>
<dbReference type="EMBL" id="CP002382">
    <property type="protein sequence ID" value="AEP08403.1"/>
    <property type="molecule type" value="Genomic_DNA"/>
</dbReference>
<gene>
    <name evidence="3" type="ordered locus">MICA_55</name>
</gene>
<dbReference type="GO" id="GO:0005524">
    <property type="term" value="F:ATP binding"/>
    <property type="evidence" value="ECO:0007669"/>
    <property type="project" value="UniProtKB-UniRule"/>
</dbReference>
<dbReference type="GO" id="GO:0046872">
    <property type="term" value="F:metal ion binding"/>
    <property type="evidence" value="ECO:0007669"/>
    <property type="project" value="InterPro"/>
</dbReference>
<sequence length="489" mass="55981">MLKYILITDEARETIPDHPDRVIVTPDDFIANRLHGIDLHHCQRVKVINLCSDYEYMSKGYYCSLLAEARNMRCIPSVSHMIQLNWKRNYQSALPELNGVLDRVFKEPADEPLERTYYVYFGRTSHPKLDAVARRAFDLFRFPLLAIELHYGKKWEVKNIEPLALSDIPDEKMSFMADALEKFTGSAWSSTNNGKKEKYWIGILHDPDEQHPPSDKKALQKFVKAGKDLNLSVEFITKHDSASILEYDALFIRETTAINHHTYRLANKAESEGIPVIDDPQSIIRCCNKVFLFELLSANKVPIPKTTIIDKRTERKIRDTLTYPAVLKIPDGAFSQGVVKAETPDDFDRMARDLLKKSEVILAQEFIQSDFDWRIGVLNGEAIFACKYFMAKGHWQIYQHLDEHNFQDGDHITIPIEEAPEKVVKIATKAANLIGKGLYGVDLKETKDGVYVIEVNDNPSIDSGVEDGYLGDALYRKIMQHFITLIEAE</sequence>
<reference evidence="3 4" key="1">
    <citation type="journal article" date="2011" name="BMC Genomics">
        <title>Genomic insights into an obligate epibiotic bacterial predator: Micavibrio aeruginosavorus ARL-13.</title>
        <authorList>
            <person name="Wang Z."/>
            <person name="Kadouri D."/>
            <person name="Wu M."/>
        </authorList>
    </citation>
    <scope>NUCLEOTIDE SEQUENCE [LARGE SCALE GENOMIC DNA]</scope>
    <source>
        <strain evidence="3 4">ARL-13</strain>
    </source>
</reference>
<dbReference type="SUPFAM" id="SSF56059">
    <property type="entry name" value="Glutathione synthetase ATP-binding domain-like"/>
    <property type="match status" value="1"/>
</dbReference>
<keyword evidence="1" id="KW-0547">Nucleotide-binding</keyword>
<dbReference type="OrthoDB" id="9800957at2"/>
<evidence type="ECO:0000313" key="3">
    <source>
        <dbReference type="EMBL" id="AEP08403.1"/>
    </source>
</evidence>
<dbReference type="InterPro" id="IPR011761">
    <property type="entry name" value="ATP-grasp"/>
</dbReference>
<dbReference type="InterPro" id="IPR013815">
    <property type="entry name" value="ATP_grasp_subdomain_1"/>
</dbReference>
<feature type="domain" description="ATP-grasp" evidence="2">
    <location>
        <begin position="293"/>
        <end position="487"/>
    </location>
</feature>
<dbReference type="RefSeq" id="WP_014101626.1">
    <property type="nucleotide sequence ID" value="NC_016026.1"/>
</dbReference>
<dbReference type="GO" id="GO:0005737">
    <property type="term" value="C:cytoplasm"/>
    <property type="evidence" value="ECO:0007669"/>
    <property type="project" value="TreeGrafter"/>
</dbReference>
<dbReference type="HOGENOM" id="CLU_016765_0_0_5"/>
<dbReference type="Gene3D" id="3.40.50.20">
    <property type="match status" value="1"/>
</dbReference>
<dbReference type="KEGG" id="mai:MICA_55"/>
<evidence type="ECO:0000256" key="1">
    <source>
        <dbReference type="PROSITE-ProRule" id="PRU00409"/>
    </source>
</evidence>
<dbReference type="Proteomes" id="UP000009286">
    <property type="component" value="Chromosome"/>
</dbReference>
<dbReference type="InterPro" id="IPR013651">
    <property type="entry name" value="ATP-grasp_RimK-type"/>
</dbReference>
<dbReference type="GO" id="GO:0016879">
    <property type="term" value="F:ligase activity, forming carbon-nitrogen bonds"/>
    <property type="evidence" value="ECO:0007669"/>
    <property type="project" value="TreeGrafter"/>
</dbReference>
<dbReference type="Gene3D" id="3.30.470.20">
    <property type="entry name" value="ATP-grasp fold, B domain"/>
    <property type="match status" value="1"/>
</dbReference>
<organism evidence="3 4">
    <name type="scientific">Micavibrio aeruginosavorus (strain ARL-13)</name>
    <dbReference type="NCBI Taxonomy" id="856793"/>
    <lineage>
        <taxon>Bacteria</taxon>
        <taxon>Pseudomonadati</taxon>
        <taxon>Bdellovibrionota</taxon>
        <taxon>Bdellovibrionia</taxon>
        <taxon>Bdellovibrionales</taxon>
        <taxon>Pseudobdellovibrionaceae</taxon>
        <taxon>Micavibrio</taxon>
    </lineage>
</organism>
<dbReference type="Pfam" id="PF08443">
    <property type="entry name" value="RimK"/>
    <property type="match status" value="1"/>
</dbReference>
<evidence type="ECO:0000259" key="2">
    <source>
        <dbReference type="PROSITE" id="PS50975"/>
    </source>
</evidence>
<keyword evidence="4" id="KW-1185">Reference proteome</keyword>
<dbReference type="STRING" id="856793.MICA_55"/>
<dbReference type="Pfam" id="PF14401">
    <property type="entry name" value="RLAN"/>
    <property type="match status" value="1"/>
</dbReference>
<name>G2KLG7_MICAA</name>
<dbReference type="PANTHER" id="PTHR21621">
    <property type="entry name" value="RIBOSOMAL PROTEIN S6 MODIFICATION PROTEIN"/>
    <property type="match status" value="1"/>
</dbReference>
<evidence type="ECO:0000313" key="4">
    <source>
        <dbReference type="Proteomes" id="UP000009286"/>
    </source>
</evidence>
<dbReference type="Gene3D" id="3.30.1490.20">
    <property type="entry name" value="ATP-grasp fold, A domain"/>
    <property type="match status" value="1"/>
</dbReference>
<keyword evidence="1" id="KW-0067">ATP-binding</keyword>
<dbReference type="InterPro" id="IPR025839">
    <property type="entry name" value="RLAN_dom"/>
</dbReference>
<dbReference type="PANTHER" id="PTHR21621:SF0">
    <property type="entry name" value="BETA-CITRYLGLUTAMATE SYNTHASE B-RELATED"/>
    <property type="match status" value="1"/>
</dbReference>
<proteinExistence type="predicted"/>